<proteinExistence type="inferred from homology"/>
<dbReference type="PROSITE" id="PS50949">
    <property type="entry name" value="HTH_GNTR"/>
    <property type="match status" value="1"/>
</dbReference>
<name>A0ABN2KMM9_9ACTN</name>
<dbReference type="GO" id="GO:0008483">
    <property type="term" value="F:transaminase activity"/>
    <property type="evidence" value="ECO:0007669"/>
    <property type="project" value="UniProtKB-KW"/>
</dbReference>
<keyword evidence="8" id="KW-0808">Transferase</keyword>
<evidence type="ECO:0000256" key="6">
    <source>
        <dbReference type="SAM" id="MobiDB-lite"/>
    </source>
</evidence>
<keyword evidence="4" id="KW-0238">DNA-binding</keyword>
<dbReference type="Proteomes" id="UP001500655">
    <property type="component" value="Unassembled WGS sequence"/>
</dbReference>
<keyword evidence="5" id="KW-0804">Transcription</keyword>
<dbReference type="PANTHER" id="PTHR46577:SF1">
    <property type="entry name" value="HTH-TYPE TRANSCRIPTIONAL REGULATORY PROTEIN GABR"/>
    <property type="match status" value="1"/>
</dbReference>
<dbReference type="Gene3D" id="3.40.640.10">
    <property type="entry name" value="Type I PLP-dependent aspartate aminotransferase-like (Major domain)"/>
    <property type="match status" value="1"/>
</dbReference>
<sequence length="457" mass="46582">MAVQYQGGGARADGISGGTSAAIAASVEAGVRSGALPADAALPPVRRLAADLGVTAVTVAAAYRTLRDRGVIETACRHGTRVRARPPVSPAEPLTGAGTRRSDRPAVPAGVRDLSRGEPDVSLLPRLRDALARVAVDPAPANYSGGGPLPELLDLAAARLAAKGVPVPALTVVSGALDAIERVLGAHLRTGDRVGVEDPGWANLIDLVAALGLVAVPIPVDAEGPTVDGVTRALDAGVAAVIVTARAQNPTGGAVSPARAAALRPAFAARPDVLLIEDDHSGDLDDLPLAPLAGAGRRWAFVESVSKAYGPDLRVAVVAGDETTIARVEGRLRLGAGWVSTLLQRVVLDLWRDGDVRSLIAAAGPEYARRRDALVAALAARGIAVSSRSGFNVWVPVPDETVAVTALRDAGWAVAPGSRFRLASPPGIRISASALAPDECPALAEIIASRGPVPLAR</sequence>
<evidence type="ECO:0000256" key="1">
    <source>
        <dbReference type="ARBA" id="ARBA00005384"/>
    </source>
</evidence>
<feature type="domain" description="HTH gntR-type" evidence="7">
    <location>
        <begin position="17"/>
        <end position="85"/>
    </location>
</feature>
<keyword evidence="8" id="KW-0032">Aminotransferase</keyword>
<evidence type="ECO:0000256" key="5">
    <source>
        <dbReference type="ARBA" id="ARBA00023163"/>
    </source>
</evidence>
<protein>
    <submittedName>
        <fullName evidence="8">Aminotransferase class I/II-fold pyridoxal phosphate-dependent enzyme</fullName>
    </submittedName>
</protein>
<dbReference type="CDD" id="cd00609">
    <property type="entry name" value="AAT_like"/>
    <property type="match status" value="1"/>
</dbReference>
<dbReference type="InterPro" id="IPR036388">
    <property type="entry name" value="WH-like_DNA-bd_sf"/>
</dbReference>
<dbReference type="RefSeq" id="WP_344082630.1">
    <property type="nucleotide sequence ID" value="NZ_BAAALS010000015.1"/>
</dbReference>
<evidence type="ECO:0000256" key="4">
    <source>
        <dbReference type="ARBA" id="ARBA00023125"/>
    </source>
</evidence>
<dbReference type="SMART" id="SM00345">
    <property type="entry name" value="HTH_GNTR"/>
    <property type="match status" value="1"/>
</dbReference>
<dbReference type="InterPro" id="IPR000524">
    <property type="entry name" value="Tscrpt_reg_HTH_GntR"/>
</dbReference>
<dbReference type="SUPFAM" id="SSF46785">
    <property type="entry name" value="Winged helix' DNA-binding domain"/>
    <property type="match status" value="1"/>
</dbReference>
<evidence type="ECO:0000313" key="9">
    <source>
        <dbReference type="Proteomes" id="UP001500655"/>
    </source>
</evidence>
<evidence type="ECO:0000256" key="3">
    <source>
        <dbReference type="ARBA" id="ARBA00023015"/>
    </source>
</evidence>
<dbReference type="SUPFAM" id="SSF53383">
    <property type="entry name" value="PLP-dependent transferases"/>
    <property type="match status" value="1"/>
</dbReference>
<evidence type="ECO:0000256" key="2">
    <source>
        <dbReference type="ARBA" id="ARBA00022898"/>
    </source>
</evidence>
<dbReference type="Pfam" id="PF00155">
    <property type="entry name" value="Aminotran_1_2"/>
    <property type="match status" value="1"/>
</dbReference>
<gene>
    <name evidence="8" type="ORF">GCM10009681_33830</name>
</gene>
<dbReference type="InterPro" id="IPR015421">
    <property type="entry name" value="PyrdxlP-dep_Trfase_major"/>
</dbReference>
<accession>A0ABN2KMM9</accession>
<comment type="caution">
    <text evidence="8">The sequence shown here is derived from an EMBL/GenBank/DDBJ whole genome shotgun (WGS) entry which is preliminary data.</text>
</comment>
<reference evidence="8 9" key="1">
    <citation type="journal article" date="2019" name="Int. J. Syst. Evol. Microbiol.">
        <title>The Global Catalogue of Microorganisms (GCM) 10K type strain sequencing project: providing services to taxonomists for standard genome sequencing and annotation.</title>
        <authorList>
            <consortium name="The Broad Institute Genomics Platform"/>
            <consortium name="The Broad Institute Genome Sequencing Center for Infectious Disease"/>
            <person name="Wu L."/>
            <person name="Ma J."/>
        </authorList>
    </citation>
    <scope>NUCLEOTIDE SEQUENCE [LARGE SCALE GENOMIC DNA]</scope>
    <source>
        <strain evidence="8 9">JCM 13249</strain>
    </source>
</reference>
<dbReference type="InterPro" id="IPR004839">
    <property type="entry name" value="Aminotransferase_I/II_large"/>
</dbReference>
<dbReference type="InterPro" id="IPR051446">
    <property type="entry name" value="HTH_trans_reg/aminotransferase"/>
</dbReference>
<organism evidence="8 9">
    <name type="scientific">Luedemannella helvata</name>
    <dbReference type="NCBI Taxonomy" id="349315"/>
    <lineage>
        <taxon>Bacteria</taxon>
        <taxon>Bacillati</taxon>
        <taxon>Actinomycetota</taxon>
        <taxon>Actinomycetes</taxon>
        <taxon>Micromonosporales</taxon>
        <taxon>Micromonosporaceae</taxon>
        <taxon>Luedemannella</taxon>
    </lineage>
</organism>
<dbReference type="PANTHER" id="PTHR46577">
    <property type="entry name" value="HTH-TYPE TRANSCRIPTIONAL REGULATORY PROTEIN GABR"/>
    <property type="match status" value="1"/>
</dbReference>
<dbReference type="Pfam" id="PF00392">
    <property type="entry name" value="GntR"/>
    <property type="match status" value="1"/>
</dbReference>
<dbReference type="Gene3D" id="1.10.10.10">
    <property type="entry name" value="Winged helix-like DNA-binding domain superfamily/Winged helix DNA-binding domain"/>
    <property type="match status" value="1"/>
</dbReference>
<evidence type="ECO:0000259" key="7">
    <source>
        <dbReference type="PROSITE" id="PS50949"/>
    </source>
</evidence>
<evidence type="ECO:0000313" key="8">
    <source>
        <dbReference type="EMBL" id="GAA1759832.1"/>
    </source>
</evidence>
<keyword evidence="3" id="KW-0805">Transcription regulation</keyword>
<feature type="region of interest" description="Disordered" evidence="6">
    <location>
        <begin position="82"/>
        <end position="115"/>
    </location>
</feature>
<keyword evidence="2" id="KW-0663">Pyridoxal phosphate</keyword>
<dbReference type="InterPro" id="IPR036390">
    <property type="entry name" value="WH_DNA-bd_sf"/>
</dbReference>
<comment type="similarity">
    <text evidence="1">In the C-terminal section; belongs to the class-I pyridoxal-phosphate-dependent aminotransferase family.</text>
</comment>
<dbReference type="EMBL" id="BAAALS010000015">
    <property type="protein sequence ID" value="GAA1759832.1"/>
    <property type="molecule type" value="Genomic_DNA"/>
</dbReference>
<dbReference type="InterPro" id="IPR015424">
    <property type="entry name" value="PyrdxlP-dep_Trfase"/>
</dbReference>
<keyword evidence="9" id="KW-1185">Reference proteome</keyword>